<evidence type="ECO:0000256" key="1">
    <source>
        <dbReference type="SAM" id="MobiDB-lite"/>
    </source>
</evidence>
<keyword evidence="3" id="KW-1185">Reference proteome</keyword>
<proteinExistence type="predicted"/>
<protein>
    <submittedName>
        <fullName evidence="2">Uncharacterized protein</fullName>
    </submittedName>
</protein>
<dbReference type="EMBL" id="LXQA011028347">
    <property type="protein sequence ID" value="MCI81811.1"/>
    <property type="molecule type" value="Genomic_DNA"/>
</dbReference>
<organism evidence="2 3">
    <name type="scientific">Trifolium medium</name>
    <dbReference type="NCBI Taxonomy" id="97028"/>
    <lineage>
        <taxon>Eukaryota</taxon>
        <taxon>Viridiplantae</taxon>
        <taxon>Streptophyta</taxon>
        <taxon>Embryophyta</taxon>
        <taxon>Tracheophyta</taxon>
        <taxon>Spermatophyta</taxon>
        <taxon>Magnoliopsida</taxon>
        <taxon>eudicotyledons</taxon>
        <taxon>Gunneridae</taxon>
        <taxon>Pentapetalae</taxon>
        <taxon>rosids</taxon>
        <taxon>fabids</taxon>
        <taxon>Fabales</taxon>
        <taxon>Fabaceae</taxon>
        <taxon>Papilionoideae</taxon>
        <taxon>50 kb inversion clade</taxon>
        <taxon>NPAAA clade</taxon>
        <taxon>Hologalegina</taxon>
        <taxon>IRL clade</taxon>
        <taxon>Trifolieae</taxon>
        <taxon>Trifolium</taxon>
    </lineage>
</organism>
<sequence>MSDDYTGGGCSLCDSDESGHHDDDEDDDDDGSLSLIPGMVVPPCLL</sequence>
<feature type="region of interest" description="Disordered" evidence="1">
    <location>
        <begin position="1"/>
        <end position="46"/>
    </location>
</feature>
<feature type="non-terminal residue" evidence="2">
    <location>
        <position position="46"/>
    </location>
</feature>
<evidence type="ECO:0000313" key="3">
    <source>
        <dbReference type="Proteomes" id="UP000265520"/>
    </source>
</evidence>
<dbReference type="Proteomes" id="UP000265520">
    <property type="component" value="Unassembled WGS sequence"/>
</dbReference>
<comment type="caution">
    <text evidence="2">The sequence shown here is derived from an EMBL/GenBank/DDBJ whole genome shotgun (WGS) entry which is preliminary data.</text>
</comment>
<feature type="compositionally biased region" description="Gly residues" evidence="1">
    <location>
        <begin position="1"/>
        <end position="10"/>
    </location>
</feature>
<reference evidence="2 3" key="1">
    <citation type="journal article" date="2018" name="Front. Plant Sci.">
        <title>Red Clover (Trifolium pratense) and Zigzag Clover (T. medium) - A Picture of Genomic Similarities and Differences.</title>
        <authorList>
            <person name="Dluhosova J."/>
            <person name="Istvanek J."/>
            <person name="Nedelnik J."/>
            <person name="Repkova J."/>
        </authorList>
    </citation>
    <scope>NUCLEOTIDE SEQUENCE [LARGE SCALE GENOMIC DNA]</scope>
    <source>
        <strain evidence="3">cv. 10/8</strain>
        <tissue evidence="2">Leaf</tissue>
    </source>
</reference>
<name>A0A392V426_9FABA</name>
<dbReference type="AlphaFoldDB" id="A0A392V426"/>
<accession>A0A392V426</accession>
<evidence type="ECO:0000313" key="2">
    <source>
        <dbReference type="EMBL" id="MCI81811.1"/>
    </source>
</evidence>